<comment type="caution">
    <text evidence="3">The sequence shown here is derived from an EMBL/GenBank/DDBJ whole genome shotgun (WGS) entry which is preliminary data.</text>
</comment>
<feature type="region of interest" description="Disordered" evidence="1">
    <location>
        <begin position="1"/>
        <end position="61"/>
    </location>
</feature>
<feature type="domain" description="Reverse transcriptase" evidence="2">
    <location>
        <begin position="168"/>
        <end position="315"/>
    </location>
</feature>
<dbReference type="AlphaFoldDB" id="A0AAN7NFI8"/>
<evidence type="ECO:0000313" key="4">
    <source>
        <dbReference type="Proteomes" id="UP001333110"/>
    </source>
</evidence>
<feature type="region of interest" description="Disordered" evidence="1">
    <location>
        <begin position="341"/>
        <end position="381"/>
    </location>
</feature>
<dbReference type="InterPro" id="IPR000477">
    <property type="entry name" value="RT_dom"/>
</dbReference>
<name>A0AAN7NFI8_MYCAM</name>
<sequence length="459" mass="47500">MGGTRVGGARIGGAPGVGVPGVARGSGGARETSAGGRGVPVSVPPVPRRTPPPQVCGRCPGPPRNGSVVARYCASRAGAESEGRCCRERGARPERLLGLDLSNCSLRSLPPGLAEAAAAVVLTLPSPGPTAPRYPGDTSRPPPCLNSGGGQGESPVTGKRETSPPFLKRGDPGSHRPGSLSSVPGQNLEQILREALPGRTDGREVVRDSQHGFTTGKPCLSNLVVFYDGGTVLVDKGGAAGVICLDGCEAFDRVSYNILVTKLERCGFGGWTAQWAGSWSTNGSMSKWRSVTSGVPQGSVLGLVPFSVFINDVVGSSALSGGLWMAPSCVVQLIPWSGGWHPQGPCEPPEGQQGQGQGPAPGSGQPPVSIQAGDEGMESSPAEKDLGVLVDEELDMGWRCALAPQKANRVLRCITRSVTSRSREGILPLDSALVRPPLQCCVQLGGPQHRKDMDLLERV</sequence>
<organism evidence="3 4">
    <name type="scientific">Mycteria americana</name>
    <name type="common">Wood stork</name>
    <dbReference type="NCBI Taxonomy" id="33587"/>
    <lineage>
        <taxon>Eukaryota</taxon>
        <taxon>Metazoa</taxon>
        <taxon>Chordata</taxon>
        <taxon>Craniata</taxon>
        <taxon>Vertebrata</taxon>
        <taxon>Euteleostomi</taxon>
        <taxon>Archelosauria</taxon>
        <taxon>Archosauria</taxon>
        <taxon>Dinosauria</taxon>
        <taxon>Saurischia</taxon>
        <taxon>Theropoda</taxon>
        <taxon>Coelurosauria</taxon>
        <taxon>Aves</taxon>
        <taxon>Neognathae</taxon>
        <taxon>Neoaves</taxon>
        <taxon>Aequornithes</taxon>
        <taxon>Ciconiiformes</taxon>
        <taxon>Ciconiidae</taxon>
        <taxon>Mycteria</taxon>
    </lineage>
</organism>
<feature type="compositionally biased region" description="Pro residues" evidence="1">
    <location>
        <begin position="42"/>
        <end position="54"/>
    </location>
</feature>
<keyword evidence="4" id="KW-1185">Reference proteome</keyword>
<protein>
    <recommendedName>
        <fullName evidence="2">Reverse transcriptase domain-containing protein</fullName>
    </recommendedName>
</protein>
<dbReference type="PANTHER" id="PTHR33332">
    <property type="entry name" value="REVERSE TRANSCRIPTASE DOMAIN-CONTAINING PROTEIN"/>
    <property type="match status" value="1"/>
</dbReference>
<feature type="compositionally biased region" description="Basic and acidic residues" evidence="1">
    <location>
        <begin position="158"/>
        <end position="174"/>
    </location>
</feature>
<dbReference type="EMBL" id="JAUNZN010000003">
    <property type="protein sequence ID" value="KAK4825045.1"/>
    <property type="molecule type" value="Genomic_DNA"/>
</dbReference>
<dbReference type="Pfam" id="PF00078">
    <property type="entry name" value="RVT_1"/>
    <property type="match status" value="1"/>
</dbReference>
<accession>A0AAN7NFI8</accession>
<dbReference type="Proteomes" id="UP001333110">
    <property type="component" value="Unassembled WGS sequence"/>
</dbReference>
<evidence type="ECO:0000259" key="2">
    <source>
        <dbReference type="Pfam" id="PF00078"/>
    </source>
</evidence>
<evidence type="ECO:0000313" key="3">
    <source>
        <dbReference type="EMBL" id="KAK4825045.1"/>
    </source>
</evidence>
<reference evidence="3 4" key="1">
    <citation type="journal article" date="2023" name="J. Hered.">
        <title>Chromosome-level genome of the wood stork (Mycteria americana) provides insight into avian chromosome evolution.</title>
        <authorList>
            <person name="Flamio R. Jr."/>
            <person name="Ramstad K.M."/>
        </authorList>
    </citation>
    <scope>NUCLEOTIDE SEQUENCE [LARGE SCALE GENOMIC DNA]</scope>
    <source>
        <strain evidence="3">JAX WOST 10</strain>
    </source>
</reference>
<evidence type="ECO:0000256" key="1">
    <source>
        <dbReference type="SAM" id="MobiDB-lite"/>
    </source>
</evidence>
<gene>
    <name evidence="3" type="ORF">QYF61_023049</name>
</gene>
<proteinExistence type="predicted"/>
<feature type="compositionally biased region" description="Gly residues" evidence="1">
    <location>
        <begin position="1"/>
        <end position="28"/>
    </location>
</feature>
<feature type="region of interest" description="Disordered" evidence="1">
    <location>
        <begin position="127"/>
        <end position="186"/>
    </location>
</feature>